<keyword evidence="7" id="KW-0547">Nucleotide-binding</keyword>
<gene>
    <name evidence="11" type="ORF">X474_25350</name>
</gene>
<dbReference type="GO" id="GO:0002949">
    <property type="term" value="P:tRNA threonylcarbamoyladenosine modification"/>
    <property type="evidence" value="ECO:0007669"/>
    <property type="project" value="InterPro"/>
</dbReference>
<keyword evidence="6" id="KW-0479">Metal-binding</keyword>
<evidence type="ECO:0000256" key="1">
    <source>
        <dbReference type="ARBA" id="ARBA00004496"/>
    </source>
</evidence>
<dbReference type="InterPro" id="IPR003442">
    <property type="entry name" value="T6A_TsaE"/>
</dbReference>
<dbReference type="FunCoup" id="A0A0D2IYJ2">
    <property type="interactions" value="302"/>
</dbReference>
<dbReference type="PATRIC" id="fig|1429043.3.peg.5357"/>
<evidence type="ECO:0000256" key="2">
    <source>
        <dbReference type="ARBA" id="ARBA00007599"/>
    </source>
</evidence>
<evidence type="ECO:0000256" key="6">
    <source>
        <dbReference type="ARBA" id="ARBA00022723"/>
    </source>
</evidence>
<name>A0A0D2IYJ2_9BACT</name>
<dbReference type="GO" id="GO:0005737">
    <property type="term" value="C:cytoplasm"/>
    <property type="evidence" value="ECO:0007669"/>
    <property type="project" value="UniProtKB-SubCell"/>
</dbReference>
<proteinExistence type="inferred from homology"/>
<organism evidence="11 12">
    <name type="scientific">Dethiosulfatarculus sandiegensis</name>
    <dbReference type="NCBI Taxonomy" id="1429043"/>
    <lineage>
        <taxon>Bacteria</taxon>
        <taxon>Pseudomonadati</taxon>
        <taxon>Thermodesulfobacteriota</taxon>
        <taxon>Desulfarculia</taxon>
        <taxon>Desulfarculales</taxon>
        <taxon>Desulfarculaceae</taxon>
        <taxon>Dethiosulfatarculus</taxon>
    </lineage>
</organism>
<dbReference type="GO" id="GO:0046872">
    <property type="term" value="F:metal ion binding"/>
    <property type="evidence" value="ECO:0007669"/>
    <property type="project" value="UniProtKB-KW"/>
</dbReference>
<dbReference type="EMBL" id="AZAC01000067">
    <property type="protein sequence ID" value="KIX11079.1"/>
    <property type="molecule type" value="Genomic_DNA"/>
</dbReference>
<evidence type="ECO:0000256" key="9">
    <source>
        <dbReference type="ARBA" id="ARBA00022842"/>
    </source>
</evidence>
<accession>A0A0D2IYJ2</accession>
<comment type="similarity">
    <text evidence="2">Belongs to the TsaE family.</text>
</comment>
<reference evidence="11 12" key="1">
    <citation type="submission" date="2013-11" db="EMBL/GenBank/DDBJ databases">
        <title>Metagenomic analysis of a methanogenic consortium involved in long chain n-alkane degradation.</title>
        <authorList>
            <person name="Davidova I.A."/>
            <person name="Callaghan A.V."/>
            <person name="Wawrik B."/>
            <person name="Pruitt S."/>
            <person name="Marks C."/>
            <person name="Duncan K.E."/>
            <person name="Suflita J.M."/>
        </authorList>
    </citation>
    <scope>NUCLEOTIDE SEQUENCE [LARGE SCALE GENOMIC DNA]</scope>
    <source>
        <strain evidence="11 12">SPR</strain>
    </source>
</reference>
<comment type="caution">
    <text evidence="11">The sequence shown here is derived from an EMBL/GenBank/DDBJ whole genome shotgun (WGS) entry which is preliminary data.</text>
</comment>
<evidence type="ECO:0000256" key="8">
    <source>
        <dbReference type="ARBA" id="ARBA00022840"/>
    </source>
</evidence>
<dbReference type="Gene3D" id="3.40.50.300">
    <property type="entry name" value="P-loop containing nucleotide triphosphate hydrolases"/>
    <property type="match status" value="1"/>
</dbReference>
<dbReference type="Pfam" id="PF02367">
    <property type="entry name" value="TsaE"/>
    <property type="match status" value="1"/>
</dbReference>
<dbReference type="GO" id="GO:0005524">
    <property type="term" value="F:ATP binding"/>
    <property type="evidence" value="ECO:0007669"/>
    <property type="project" value="UniProtKB-KW"/>
</dbReference>
<comment type="subcellular location">
    <subcellularLocation>
        <location evidence="1">Cytoplasm</location>
    </subcellularLocation>
</comment>
<keyword evidence="9" id="KW-0460">Magnesium</keyword>
<dbReference type="AlphaFoldDB" id="A0A0D2IYJ2"/>
<evidence type="ECO:0000256" key="5">
    <source>
        <dbReference type="ARBA" id="ARBA00022694"/>
    </source>
</evidence>
<dbReference type="PANTHER" id="PTHR33540">
    <property type="entry name" value="TRNA THREONYLCARBAMOYLADENOSINE BIOSYNTHESIS PROTEIN TSAE"/>
    <property type="match status" value="1"/>
</dbReference>
<dbReference type="STRING" id="1429043.X474_25350"/>
<evidence type="ECO:0000313" key="12">
    <source>
        <dbReference type="Proteomes" id="UP000032233"/>
    </source>
</evidence>
<keyword evidence="8" id="KW-0067">ATP-binding</keyword>
<evidence type="ECO:0000256" key="7">
    <source>
        <dbReference type="ARBA" id="ARBA00022741"/>
    </source>
</evidence>
<evidence type="ECO:0000256" key="3">
    <source>
        <dbReference type="ARBA" id="ARBA00019010"/>
    </source>
</evidence>
<dbReference type="Proteomes" id="UP000032233">
    <property type="component" value="Unassembled WGS sequence"/>
</dbReference>
<dbReference type="InParanoid" id="A0A0D2IYJ2"/>
<dbReference type="PANTHER" id="PTHR33540:SF2">
    <property type="entry name" value="TRNA THREONYLCARBAMOYLADENOSINE BIOSYNTHESIS PROTEIN TSAE"/>
    <property type="match status" value="1"/>
</dbReference>
<sequence length="154" mass="16900">MEYELTSEEKTMRLGSALGALLKPGDIVLLKGELGAGKTVFARGLAKGLGVSMDYDVVSPTFTLLNIYPGKCSFFHADLYRLSQGEVLDLELLDEAHEGVLAVEWPERAGDIWPVGSLLIQFASPDQLRRLVRISGPEAILKNFQEHETPGQDD</sequence>
<keyword evidence="5" id="KW-0819">tRNA processing</keyword>
<keyword evidence="12" id="KW-1185">Reference proteome</keyword>
<protein>
    <recommendedName>
        <fullName evidence="3">tRNA threonylcarbamoyladenosine biosynthesis protein TsaE</fullName>
    </recommendedName>
    <alternativeName>
        <fullName evidence="10">t(6)A37 threonylcarbamoyladenosine biosynthesis protein TsaE</fullName>
    </alternativeName>
</protein>
<dbReference type="InterPro" id="IPR027417">
    <property type="entry name" value="P-loop_NTPase"/>
</dbReference>
<keyword evidence="4" id="KW-0963">Cytoplasm</keyword>
<evidence type="ECO:0000256" key="10">
    <source>
        <dbReference type="ARBA" id="ARBA00032441"/>
    </source>
</evidence>
<dbReference type="SUPFAM" id="SSF52540">
    <property type="entry name" value="P-loop containing nucleoside triphosphate hydrolases"/>
    <property type="match status" value="1"/>
</dbReference>
<dbReference type="NCBIfam" id="TIGR00150">
    <property type="entry name" value="T6A_YjeE"/>
    <property type="match status" value="1"/>
</dbReference>
<evidence type="ECO:0000313" key="11">
    <source>
        <dbReference type="EMBL" id="KIX11079.1"/>
    </source>
</evidence>
<evidence type="ECO:0000256" key="4">
    <source>
        <dbReference type="ARBA" id="ARBA00022490"/>
    </source>
</evidence>